<evidence type="ECO:0000259" key="1">
    <source>
        <dbReference type="Pfam" id="PF13086"/>
    </source>
</evidence>
<keyword evidence="4" id="KW-1185">Reference proteome</keyword>
<feature type="domain" description="DNA2/NAM7 helicase helicase" evidence="1">
    <location>
        <begin position="194"/>
        <end position="263"/>
    </location>
</feature>
<dbReference type="Pfam" id="PF13086">
    <property type="entry name" value="AAA_11"/>
    <property type="match status" value="2"/>
</dbReference>
<evidence type="ECO:0000313" key="4">
    <source>
        <dbReference type="Proteomes" id="UP000053263"/>
    </source>
</evidence>
<name>A0A0C9SYG8_PLICR</name>
<sequence>MFVRNIKSITTIGRDDPTSAEYQKSLRLLHVLQGQKGLFEENPWIQHIWNSSSNASWPSASPSTPSSTPTIRSLEFGRPINDSQLEAIQSMLSTSDKTRITLIQGPPGTGKTSVIATFVQSAIKNGQTGLWLVAQSNVAVKNIAEKLLDYGFSKFKLLVSSDFHDDWHEHLYAKIPHNVVRSAEFGSKKAKPQQSCQVILCTLSMLSNPRILSCGFTTVVPIRTLVVDEASQIEIGNYIPALTTFASTLQKLCFIGDDKQLPPYGQEELQDLQSIFEVPHLRQTALLLNVQYRMPPQLGEFISDAVYDGQLQSNPLHPITAKITACHFLDLPDSLERSSNTSWINASECEAIMFLAEYLQSKNSNFRIITPYEAQRALLQESLKENGLNWEDKCFNVDSFQGFDPSLTSSSSSVTDAFS</sequence>
<evidence type="ECO:0008006" key="5">
    <source>
        <dbReference type="Google" id="ProtNLM"/>
    </source>
</evidence>
<dbReference type="InterPro" id="IPR027417">
    <property type="entry name" value="P-loop_NTPase"/>
</dbReference>
<organism evidence="3 4">
    <name type="scientific">Plicaturopsis crispa FD-325 SS-3</name>
    <dbReference type="NCBI Taxonomy" id="944288"/>
    <lineage>
        <taxon>Eukaryota</taxon>
        <taxon>Fungi</taxon>
        <taxon>Dikarya</taxon>
        <taxon>Basidiomycota</taxon>
        <taxon>Agaricomycotina</taxon>
        <taxon>Agaricomycetes</taxon>
        <taxon>Agaricomycetidae</taxon>
        <taxon>Amylocorticiales</taxon>
        <taxon>Amylocorticiaceae</taxon>
        <taxon>Plicatura</taxon>
        <taxon>Plicaturopsis crispa</taxon>
    </lineage>
</organism>
<evidence type="ECO:0000313" key="3">
    <source>
        <dbReference type="EMBL" id="KII85050.1"/>
    </source>
</evidence>
<proteinExistence type="predicted"/>
<dbReference type="PANTHER" id="PTHR10887">
    <property type="entry name" value="DNA2/NAM7 HELICASE FAMILY"/>
    <property type="match status" value="1"/>
</dbReference>
<dbReference type="Proteomes" id="UP000053263">
    <property type="component" value="Unassembled WGS sequence"/>
</dbReference>
<reference evidence="3 4" key="1">
    <citation type="submission" date="2014-06" db="EMBL/GenBank/DDBJ databases">
        <title>Evolutionary Origins and Diversification of the Mycorrhizal Mutualists.</title>
        <authorList>
            <consortium name="DOE Joint Genome Institute"/>
            <consortium name="Mycorrhizal Genomics Consortium"/>
            <person name="Kohler A."/>
            <person name="Kuo A."/>
            <person name="Nagy L.G."/>
            <person name="Floudas D."/>
            <person name="Copeland A."/>
            <person name="Barry K.W."/>
            <person name="Cichocki N."/>
            <person name="Veneault-Fourrey C."/>
            <person name="LaButti K."/>
            <person name="Lindquist E.A."/>
            <person name="Lipzen A."/>
            <person name="Lundell T."/>
            <person name="Morin E."/>
            <person name="Murat C."/>
            <person name="Riley R."/>
            <person name="Ohm R."/>
            <person name="Sun H."/>
            <person name="Tunlid A."/>
            <person name="Henrissat B."/>
            <person name="Grigoriev I.V."/>
            <person name="Hibbett D.S."/>
            <person name="Martin F."/>
        </authorList>
    </citation>
    <scope>NUCLEOTIDE SEQUENCE [LARGE SCALE GENOMIC DNA]</scope>
    <source>
        <strain evidence="3 4">FD-325 SS-3</strain>
    </source>
</reference>
<feature type="domain" description="DNA2/NAM7 helicase helicase" evidence="1">
    <location>
        <begin position="80"/>
        <end position="149"/>
    </location>
</feature>
<dbReference type="EMBL" id="KN832568">
    <property type="protein sequence ID" value="KII85050.1"/>
    <property type="molecule type" value="Genomic_DNA"/>
</dbReference>
<dbReference type="Pfam" id="PF13087">
    <property type="entry name" value="AAA_12"/>
    <property type="match status" value="1"/>
</dbReference>
<dbReference type="InterPro" id="IPR045055">
    <property type="entry name" value="DNA2/NAM7-like"/>
</dbReference>
<dbReference type="Gene3D" id="3.40.50.300">
    <property type="entry name" value="P-loop containing nucleotide triphosphate hydrolases"/>
    <property type="match status" value="2"/>
</dbReference>
<dbReference type="AlphaFoldDB" id="A0A0C9SYG8"/>
<feature type="domain" description="DNA2/NAM7 helicase-like C-terminal" evidence="2">
    <location>
        <begin position="276"/>
        <end position="404"/>
    </location>
</feature>
<dbReference type="HOGENOM" id="CLU_010083_1_0_1"/>
<dbReference type="OrthoDB" id="6513042at2759"/>
<dbReference type="GO" id="GO:0004386">
    <property type="term" value="F:helicase activity"/>
    <property type="evidence" value="ECO:0007669"/>
    <property type="project" value="InterPro"/>
</dbReference>
<dbReference type="PANTHER" id="PTHR10887:SF495">
    <property type="entry name" value="HELICASE SENATAXIN ISOFORM X1-RELATED"/>
    <property type="match status" value="1"/>
</dbReference>
<protein>
    <recommendedName>
        <fullName evidence="5">P-loop containing nucleoside triphosphate hydrolase protein</fullName>
    </recommendedName>
</protein>
<dbReference type="InterPro" id="IPR041677">
    <property type="entry name" value="DNA2/NAM7_AAA_11"/>
</dbReference>
<accession>A0A0C9SYG8</accession>
<evidence type="ECO:0000259" key="2">
    <source>
        <dbReference type="Pfam" id="PF13087"/>
    </source>
</evidence>
<dbReference type="SUPFAM" id="SSF52540">
    <property type="entry name" value="P-loop containing nucleoside triphosphate hydrolases"/>
    <property type="match status" value="1"/>
</dbReference>
<gene>
    <name evidence="3" type="ORF">PLICRDRAFT_116819</name>
</gene>
<dbReference type="InterPro" id="IPR041679">
    <property type="entry name" value="DNA2/NAM7-like_C"/>
</dbReference>